<keyword evidence="3" id="KW-1185">Reference proteome</keyword>
<evidence type="ECO:0008006" key="4">
    <source>
        <dbReference type="Google" id="ProtNLM"/>
    </source>
</evidence>
<gene>
    <name evidence="2" type="ORF">DIS24_g11846</name>
</gene>
<protein>
    <recommendedName>
        <fullName evidence="4">Fungal N-terminal domain-containing protein</fullName>
    </recommendedName>
</protein>
<sequence>MPLRLDNDVSAKQVADMSIAVVNGWYSYCSDDDNSLKDKLVMHIWEKTAFVAFAINALNDFFSNPLTRTLWKQEAFATTKELVEACWSLYSELNTCLERAKDEKPPWPFRHMSVEEICAKVDCLHSALVLLRSVLEKASQCGSGTPDARDLRGIQHRLDDVAACVVKYEKVLVGDLSNYSPVERRVTSFIDLGSATRASRDARLTMETVEICLPHTEHPSDSMNWRPDLDTLKEGRPMSPDPAEDDNVIPRSSSELDKCIIYLEELLQQLKVVQKSGDSGSPQDFAAEYAQMRKALDGLILGEREQKTPTSRRQSFQIAPVKAYLRRAKYSWKDWLLLGPIMKPKKETFTIAELHEGDQCPFPSCGAHSAHSHSKEAAQSDAQAKQEHFNEKRVFEIPEGVSNNTATAPGEDLTPPARLLTPAPSAPPNLSFTTIYTEDDDSSSCHSCSSHESASSFCVVGEGSSKGQSPSLAKEASHSTAQMPWGLPECIRSMPKSATDAVRLWTTLPE</sequence>
<accession>A0AA39WHB5</accession>
<feature type="region of interest" description="Disordered" evidence="1">
    <location>
        <begin position="220"/>
        <end position="250"/>
    </location>
</feature>
<reference evidence="2" key="1">
    <citation type="submission" date="2023-06" db="EMBL/GenBank/DDBJ databases">
        <title>Multi-omics analyses reveal the molecular pathogenesis toolkit of Lasiodiplodia hormozganensis, a cross-kingdom pathogen.</title>
        <authorList>
            <person name="Felix C."/>
            <person name="Meneses R."/>
            <person name="Goncalves M.F.M."/>
            <person name="Tilleman L."/>
            <person name="Duarte A.S."/>
            <person name="Jorrin-Novo J.V."/>
            <person name="Van De Peer Y."/>
            <person name="Deforce D."/>
            <person name="Van Nieuwerburgh F."/>
            <person name="Esteves A.C."/>
            <person name="Alves A."/>
        </authorList>
    </citation>
    <scope>NUCLEOTIDE SEQUENCE</scope>
    <source>
        <strain evidence="2">CBS 339.90</strain>
    </source>
</reference>
<evidence type="ECO:0000313" key="2">
    <source>
        <dbReference type="EMBL" id="KAK0615408.1"/>
    </source>
</evidence>
<feature type="region of interest" description="Disordered" evidence="1">
    <location>
        <begin position="365"/>
        <end position="385"/>
    </location>
</feature>
<feature type="compositionally biased region" description="Basic and acidic residues" evidence="1">
    <location>
        <begin position="373"/>
        <end position="385"/>
    </location>
</feature>
<dbReference type="EMBL" id="JAUJDW010000196">
    <property type="protein sequence ID" value="KAK0615408.1"/>
    <property type="molecule type" value="Genomic_DNA"/>
</dbReference>
<comment type="caution">
    <text evidence="2">The sequence shown here is derived from an EMBL/GenBank/DDBJ whole genome shotgun (WGS) entry which is preliminary data.</text>
</comment>
<dbReference type="Proteomes" id="UP001175001">
    <property type="component" value="Unassembled WGS sequence"/>
</dbReference>
<feature type="region of interest" description="Disordered" evidence="1">
    <location>
        <begin position="459"/>
        <end position="480"/>
    </location>
</feature>
<feature type="compositionally biased region" description="Basic and acidic residues" evidence="1">
    <location>
        <begin position="227"/>
        <end position="236"/>
    </location>
</feature>
<evidence type="ECO:0000256" key="1">
    <source>
        <dbReference type="SAM" id="MobiDB-lite"/>
    </source>
</evidence>
<evidence type="ECO:0000313" key="3">
    <source>
        <dbReference type="Proteomes" id="UP001175001"/>
    </source>
</evidence>
<name>A0AA39WHB5_9PEZI</name>
<dbReference type="AlphaFoldDB" id="A0AA39WHB5"/>
<proteinExistence type="predicted"/>
<organism evidence="2 3">
    <name type="scientific">Lasiodiplodia hormozganensis</name>
    <dbReference type="NCBI Taxonomy" id="869390"/>
    <lineage>
        <taxon>Eukaryota</taxon>
        <taxon>Fungi</taxon>
        <taxon>Dikarya</taxon>
        <taxon>Ascomycota</taxon>
        <taxon>Pezizomycotina</taxon>
        <taxon>Dothideomycetes</taxon>
        <taxon>Dothideomycetes incertae sedis</taxon>
        <taxon>Botryosphaeriales</taxon>
        <taxon>Botryosphaeriaceae</taxon>
        <taxon>Lasiodiplodia</taxon>
    </lineage>
</organism>